<dbReference type="HOGENOM" id="CLU_055322_4_3_5"/>
<evidence type="ECO:0000259" key="1">
    <source>
        <dbReference type="Pfam" id="PF03358"/>
    </source>
</evidence>
<dbReference type="RefSeq" id="WP_014765996.1">
    <property type="nucleotide sequence ID" value="NC_018000.1"/>
</dbReference>
<dbReference type="KEGG" id="sfd:USDA257_c53610"/>
<dbReference type="GO" id="GO:0016491">
    <property type="term" value="F:oxidoreductase activity"/>
    <property type="evidence" value="ECO:0007669"/>
    <property type="project" value="InterPro"/>
</dbReference>
<dbReference type="SUPFAM" id="SSF52218">
    <property type="entry name" value="Flavoproteins"/>
    <property type="match status" value="1"/>
</dbReference>
<dbReference type="STRING" id="1185652.USDA257_c53610"/>
<dbReference type="PANTHER" id="PTHR30543:SF21">
    <property type="entry name" value="NAD(P)H-DEPENDENT FMN REDUCTASE LOT6"/>
    <property type="match status" value="1"/>
</dbReference>
<dbReference type="AlphaFoldDB" id="I3XDC9"/>
<proteinExistence type="predicted"/>
<dbReference type="GO" id="GO:0010181">
    <property type="term" value="F:FMN binding"/>
    <property type="evidence" value="ECO:0007669"/>
    <property type="project" value="TreeGrafter"/>
</dbReference>
<sequence length="161" mass="17020">MLEALRLSAPTGVAIEICDVIGDLPIFNPDREGEATPATVRSFAAKIAAADGLIIACPEYAHGIPGGLKNALDWLVSRDEVPFKPVMLAHASHRGDHVLEQLTEVLNTMSLHLVTEAFLRVPLLGKGEVDREEILGAACANGLLSRCLRTFADSIVAGAAA</sequence>
<dbReference type="PATRIC" id="fig|1185652.3.peg.5565"/>
<evidence type="ECO:0000313" key="2">
    <source>
        <dbReference type="EMBL" id="AFL53885.1"/>
    </source>
</evidence>
<dbReference type="Pfam" id="PF03358">
    <property type="entry name" value="FMN_red"/>
    <property type="match status" value="1"/>
</dbReference>
<feature type="domain" description="NADPH-dependent FMN reductase-like" evidence="1">
    <location>
        <begin position="9"/>
        <end position="116"/>
    </location>
</feature>
<dbReference type="InterPro" id="IPR005025">
    <property type="entry name" value="FMN_Rdtase-like_dom"/>
</dbReference>
<dbReference type="EMBL" id="CP003563">
    <property type="protein sequence ID" value="AFL53885.1"/>
    <property type="molecule type" value="Genomic_DNA"/>
</dbReference>
<accession>I3XDC9</accession>
<evidence type="ECO:0000313" key="3">
    <source>
        <dbReference type="Proteomes" id="UP000006180"/>
    </source>
</evidence>
<organism evidence="2 3">
    <name type="scientific">Sinorhizobium fredii (strain USDA 257)</name>
    <dbReference type="NCBI Taxonomy" id="1185652"/>
    <lineage>
        <taxon>Bacteria</taxon>
        <taxon>Pseudomonadati</taxon>
        <taxon>Pseudomonadota</taxon>
        <taxon>Alphaproteobacteria</taxon>
        <taxon>Hyphomicrobiales</taxon>
        <taxon>Rhizobiaceae</taxon>
        <taxon>Sinorhizobium/Ensifer group</taxon>
        <taxon>Sinorhizobium</taxon>
    </lineage>
</organism>
<dbReference type="Proteomes" id="UP000006180">
    <property type="component" value="Chromosome"/>
</dbReference>
<dbReference type="InterPro" id="IPR029039">
    <property type="entry name" value="Flavoprotein-like_sf"/>
</dbReference>
<dbReference type="InterPro" id="IPR050712">
    <property type="entry name" value="NAD(P)H-dep_reductase"/>
</dbReference>
<name>I3XDC9_SINF2</name>
<reference evidence="2 3" key="1">
    <citation type="journal article" date="2012" name="J. Bacteriol.">
        <title>Complete genome sequence of the broad-host-range strain Sinorhizobium fredii USDA257.</title>
        <authorList>
            <person name="Schuldes J."/>
            <person name="Rodriguez Orbegoso M."/>
            <person name="Schmeisser C."/>
            <person name="Krishnan H.B."/>
            <person name="Daniel R."/>
            <person name="Streit W.R."/>
        </authorList>
    </citation>
    <scope>NUCLEOTIDE SEQUENCE [LARGE SCALE GENOMIC DNA]</scope>
    <source>
        <strain evidence="2 3">USDA 257</strain>
    </source>
</reference>
<protein>
    <submittedName>
        <fullName evidence="2">Oxidoreductase protein</fullName>
    </submittedName>
</protein>
<dbReference type="GO" id="GO:0005829">
    <property type="term" value="C:cytosol"/>
    <property type="evidence" value="ECO:0007669"/>
    <property type="project" value="TreeGrafter"/>
</dbReference>
<dbReference type="Gene3D" id="3.40.50.360">
    <property type="match status" value="1"/>
</dbReference>
<gene>
    <name evidence="2" type="ORF">USDA257_c53610</name>
</gene>
<dbReference type="PANTHER" id="PTHR30543">
    <property type="entry name" value="CHROMATE REDUCTASE"/>
    <property type="match status" value="1"/>
</dbReference>
<dbReference type="eggNOG" id="COG0431">
    <property type="taxonomic scope" value="Bacteria"/>
</dbReference>